<keyword evidence="1" id="KW-0472">Membrane</keyword>
<evidence type="ECO:0008006" key="4">
    <source>
        <dbReference type="Google" id="ProtNLM"/>
    </source>
</evidence>
<accession>W2SQ96</accession>
<evidence type="ECO:0000313" key="3">
    <source>
        <dbReference type="Proteomes" id="UP000053676"/>
    </source>
</evidence>
<protein>
    <recommendedName>
        <fullName evidence="4">Ion transport domain-containing protein</fullName>
    </recommendedName>
</protein>
<gene>
    <name evidence="2" type="ORF">NECAME_19216</name>
</gene>
<dbReference type="KEGG" id="nai:NECAME_19216"/>
<dbReference type="STRING" id="51031.W2SQ96"/>
<organism evidence="2 3">
    <name type="scientific">Necator americanus</name>
    <name type="common">Human hookworm</name>
    <dbReference type="NCBI Taxonomy" id="51031"/>
    <lineage>
        <taxon>Eukaryota</taxon>
        <taxon>Metazoa</taxon>
        <taxon>Ecdysozoa</taxon>
        <taxon>Nematoda</taxon>
        <taxon>Chromadorea</taxon>
        <taxon>Rhabditida</taxon>
        <taxon>Rhabditina</taxon>
        <taxon>Rhabditomorpha</taxon>
        <taxon>Strongyloidea</taxon>
        <taxon>Ancylostomatidae</taxon>
        <taxon>Bunostominae</taxon>
        <taxon>Necator</taxon>
    </lineage>
</organism>
<reference evidence="3" key="1">
    <citation type="journal article" date="2014" name="Nat. Genet.">
        <title>Genome of the human hookworm Necator americanus.</title>
        <authorList>
            <person name="Tang Y.T."/>
            <person name="Gao X."/>
            <person name="Rosa B.A."/>
            <person name="Abubucker S."/>
            <person name="Hallsworth-Pepin K."/>
            <person name="Martin J."/>
            <person name="Tyagi R."/>
            <person name="Heizer E."/>
            <person name="Zhang X."/>
            <person name="Bhonagiri-Palsikar V."/>
            <person name="Minx P."/>
            <person name="Warren W.C."/>
            <person name="Wang Q."/>
            <person name="Zhan B."/>
            <person name="Hotez P.J."/>
            <person name="Sternberg P.W."/>
            <person name="Dougall A."/>
            <person name="Gaze S.T."/>
            <person name="Mulvenna J."/>
            <person name="Sotillo J."/>
            <person name="Ranganathan S."/>
            <person name="Rabelo E.M."/>
            <person name="Wilson R.K."/>
            <person name="Felgner P.L."/>
            <person name="Bethony J."/>
            <person name="Hawdon J.M."/>
            <person name="Gasser R.B."/>
            <person name="Loukas A."/>
            <person name="Mitreva M."/>
        </authorList>
    </citation>
    <scope>NUCLEOTIDE SEQUENCE [LARGE SCALE GENOMIC DNA]</scope>
</reference>
<dbReference type="AlphaFoldDB" id="W2SQ96"/>
<keyword evidence="1" id="KW-1133">Transmembrane helix</keyword>
<evidence type="ECO:0000313" key="2">
    <source>
        <dbReference type="EMBL" id="ETN71693.1"/>
    </source>
</evidence>
<keyword evidence="3" id="KW-1185">Reference proteome</keyword>
<proteinExistence type="predicted"/>
<evidence type="ECO:0000256" key="1">
    <source>
        <dbReference type="SAM" id="Phobius"/>
    </source>
</evidence>
<dbReference type="OrthoDB" id="421226at2759"/>
<sequence>PPQTDNVPILSTPEEIFEIETTGFEIIKAKFLEWTRRLIYFYVSPGGHFYYYWTCIVSFGLLYNMMAMVIFIFDDVYIGYFYHWLYLNIFFDCIFLLDILIQSRTSKFN</sequence>
<feature type="transmembrane region" description="Helical" evidence="1">
    <location>
        <begin position="50"/>
        <end position="73"/>
    </location>
</feature>
<dbReference type="EMBL" id="KI667219">
    <property type="protein sequence ID" value="ETN71693.1"/>
    <property type="molecule type" value="Genomic_DNA"/>
</dbReference>
<name>W2SQ96_NECAM</name>
<keyword evidence="1" id="KW-0812">Transmembrane</keyword>
<dbReference type="SUPFAM" id="SSF81324">
    <property type="entry name" value="Voltage-gated potassium channels"/>
    <property type="match status" value="1"/>
</dbReference>
<feature type="transmembrane region" description="Helical" evidence="1">
    <location>
        <begin position="79"/>
        <end position="101"/>
    </location>
</feature>
<feature type="non-terminal residue" evidence="2">
    <location>
        <position position="1"/>
    </location>
</feature>
<dbReference type="Proteomes" id="UP000053676">
    <property type="component" value="Unassembled WGS sequence"/>
</dbReference>